<dbReference type="AlphaFoldDB" id="A0A2K6V6W8"/>
<protein>
    <submittedName>
        <fullName evidence="1">Uncharacterized protein</fullName>
    </submittedName>
</protein>
<accession>A0A2K6V6W8</accession>
<dbReference type="Proteomes" id="UP000233220">
    <property type="component" value="Unplaced"/>
</dbReference>
<organism evidence="1 2">
    <name type="scientific">Saimiri boliviensis boliviensis</name>
    <name type="common">Bolivian squirrel monkey</name>
    <dbReference type="NCBI Taxonomy" id="39432"/>
    <lineage>
        <taxon>Eukaryota</taxon>
        <taxon>Metazoa</taxon>
        <taxon>Chordata</taxon>
        <taxon>Craniata</taxon>
        <taxon>Vertebrata</taxon>
        <taxon>Euteleostomi</taxon>
        <taxon>Mammalia</taxon>
        <taxon>Eutheria</taxon>
        <taxon>Euarchontoglires</taxon>
        <taxon>Primates</taxon>
        <taxon>Haplorrhini</taxon>
        <taxon>Platyrrhini</taxon>
        <taxon>Cebidae</taxon>
        <taxon>Saimiriinae</taxon>
        <taxon>Saimiri</taxon>
    </lineage>
</organism>
<dbReference type="Ensembl" id="ENSSBOT00000056864.1">
    <property type="protein sequence ID" value="ENSSBOP00000039900.1"/>
    <property type="gene ID" value="ENSSBOG00000035961.1"/>
</dbReference>
<reference evidence="1" key="2">
    <citation type="submission" date="2025-09" db="UniProtKB">
        <authorList>
            <consortium name="Ensembl"/>
        </authorList>
    </citation>
    <scope>IDENTIFICATION</scope>
</reference>
<evidence type="ECO:0000313" key="1">
    <source>
        <dbReference type="Ensembl" id="ENSSBOP00000039900.1"/>
    </source>
</evidence>
<evidence type="ECO:0000313" key="2">
    <source>
        <dbReference type="Proteomes" id="UP000233220"/>
    </source>
</evidence>
<reference evidence="1" key="1">
    <citation type="submission" date="2025-08" db="UniProtKB">
        <authorList>
            <consortium name="Ensembl"/>
        </authorList>
    </citation>
    <scope>IDENTIFICATION</scope>
</reference>
<proteinExistence type="predicted"/>
<name>A0A2K6V6W8_SAIBB</name>
<dbReference type="GeneTree" id="ENSGT00910000146826"/>
<keyword evidence="2" id="KW-1185">Reference proteome</keyword>
<sequence length="84" mass="9040">PGSGGCAHGAQCHGLHWGRNRCVLHSSQYDVRSSHGQRGWDFCGEPGGYSAVSGGSWTLHIIQRLPGHWWVSDGGLLGGKEMKQ</sequence>